<dbReference type="Proteomes" id="UP000006903">
    <property type="component" value="Chromosome"/>
</dbReference>
<dbReference type="GeneID" id="7170727"/>
<dbReference type="eggNOG" id="arCOG02849">
    <property type="taxonomic scope" value="Archaea"/>
</dbReference>
<organism evidence="1 2">
    <name type="scientific">Desulfurococcus amylolyticus (strain DSM 18924 / JCM 16383 / VKM B-2413 / 1221n)</name>
    <name type="common">Desulfurococcus kamchatkensis</name>
    <dbReference type="NCBI Taxonomy" id="490899"/>
    <lineage>
        <taxon>Archaea</taxon>
        <taxon>Thermoproteota</taxon>
        <taxon>Thermoprotei</taxon>
        <taxon>Desulfurococcales</taxon>
        <taxon>Desulfurococcaceae</taxon>
        <taxon>Desulfurococcus</taxon>
    </lineage>
</organism>
<dbReference type="RefSeq" id="WP_012608171.1">
    <property type="nucleotide sequence ID" value="NC_011766.1"/>
</dbReference>
<dbReference type="EMBL" id="CP001140">
    <property type="protein sequence ID" value="ACL10829.1"/>
    <property type="molecule type" value="Genomic_DNA"/>
</dbReference>
<sequence>MKNLDKTSYIIVANPEPLPFYEVKEIIKTLREIHGVNPGLLIMSGSEVFDIISESCEIPVHHACIPLLNKPPSSLYEVEALTRTI</sequence>
<name>B8D3Z8_DESA1</name>
<dbReference type="HOGENOM" id="CLU_2504809_0_0_2"/>
<accession>B8D3Z8</accession>
<dbReference type="AlphaFoldDB" id="B8D3Z8"/>
<gene>
    <name evidence="1" type="ordered locus">DKAM_0503</name>
</gene>
<dbReference type="KEGG" id="dka:DKAM_0503"/>
<dbReference type="STRING" id="490899.DKAM_0503"/>
<dbReference type="InterPro" id="IPR027417">
    <property type="entry name" value="P-loop_NTPase"/>
</dbReference>
<dbReference type="Gene3D" id="3.40.50.300">
    <property type="entry name" value="P-loop containing nucleotide triphosphate hydrolases"/>
    <property type="match status" value="1"/>
</dbReference>
<evidence type="ECO:0000313" key="2">
    <source>
        <dbReference type="Proteomes" id="UP000006903"/>
    </source>
</evidence>
<protein>
    <submittedName>
        <fullName evidence="1">Uncharacterized protein</fullName>
    </submittedName>
</protein>
<reference evidence="1 2" key="1">
    <citation type="journal article" date="2009" name="J. Bacteriol.">
        <title>Complete genome sequence of the anaerobic, protein-degrading hyperthermophilic crenarchaeon Desulfurococcus kamchatkensis.</title>
        <authorList>
            <person name="Ravin N.V."/>
            <person name="Mardanov A.V."/>
            <person name="Beletsky A.V."/>
            <person name="Kublanov I.V."/>
            <person name="Kolganova T.V."/>
            <person name="Lebedinsky A.V."/>
            <person name="Chernyh N.A."/>
            <person name="Bonch-Osmolovskaya E.A."/>
            <person name="Skryabin K.G."/>
        </authorList>
    </citation>
    <scope>NUCLEOTIDE SEQUENCE [LARGE SCALE GENOMIC DNA]</scope>
    <source>
        <strain evidence="2">DSM 18924 / JCM 16383 / VKM B-2413 / 1221n</strain>
    </source>
</reference>
<proteinExistence type="predicted"/>
<evidence type="ECO:0000313" key="1">
    <source>
        <dbReference type="EMBL" id="ACL10829.1"/>
    </source>
</evidence>